<accession>A0ABU1SH09</accession>
<dbReference type="InterPro" id="IPR020845">
    <property type="entry name" value="AMP-binding_CS"/>
</dbReference>
<evidence type="ECO:0000259" key="7">
    <source>
        <dbReference type="Pfam" id="PF13193"/>
    </source>
</evidence>
<feature type="compositionally biased region" description="Gly residues" evidence="5">
    <location>
        <begin position="174"/>
        <end position="188"/>
    </location>
</feature>
<keyword evidence="3" id="KW-0547">Nucleotide-binding</keyword>
<evidence type="ECO:0000259" key="6">
    <source>
        <dbReference type="Pfam" id="PF00501"/>
    </source>
</evidence>
<dbReference type="EC" id="6.2.1.1" evidence="8"/>
<keyword evidence="9" id="KW-1185">Reference proteome</keyword>
<dbReference type="Gene3D" id="3.30.300.30">
    <property type="match status" value="1"/>
</dbReference>
<dbReference type="RefSeq" id="WP_310023023.1">
    <property type="nucleotide sequence ID" value="NZ_JAVDUM010000018.1"/>
</dbReference>
<dbReference type="PANTHER" id="PTHR43605:SF10">
    <property type="entry name" value="ACYL-COA SYNTHETASE MEDIUM CHAIN FAMILY MEMBER 3"/>
    <property type="match status" value="1"/>
</dbReference>
<evidence type="ECO:0000256" key="2">
    <source>
        <dbReference type="ARBA" id="ARBA00022598"/>
    </source>
</evidence>
<dbReference type="InterPro" id="IPR051087">
    <property type="entry name" value="Mitochondrial_ACSM"/>
</dbReference>
<feature type="region of interest" description="Disordered" evidence="5">
    <location>
        <begin position="174"/>
        <end position="216"/>
    </location>
</feature>
<dbReference type="SUPFAM" id="SSF56801">
    <property type="entry name" value="Acetyl-CoA synthetase-like"/>
    <property type="match status" value="1"/>
</dbReference>
<evidence type="ECO:0000313" key="9">
    <source>
        <dbReference type="Proteomes" id="UP001259347"/>
    </source>
</evidence>
<dbReference type="InterPro" id="IPR025110">
    <property type="entry name" value="AMP-bd_C"/>
</dbReference>
<dbReference type="InterPro" id="IPR042099">
    <property type="entry name" value="ANL_N_sf"/>
</dbReference>
<evidence type="ECO:0000256" key="1">
    <source>
        <dbReference type="ARBA" id="ARBA00006432"/>
    </source>
</evidence>
<dbReference type="Proteomes" id="UP001259347">
    <property type="component" value="Unassembled WGS sequence"/>
</dbReference>
<dbReference type="PROSITE" id="PS00455">
    <property type="entry name" value="AMP_BINDING"/>
    <property type="match status" value="1"/>
</dbReference>
<reference evidence="8 9" key="1">
    <citation type="submission" date="2023-07" db="EMBL/GenBank/DDBJ databases">
        <title>Sorghum-associated microbial communities from plants grown in Nebraska, USA.</title>
        <authorList>
            <person name="Schachtman D."/>
        </authorList>
    </citation>
    <scope>NUCLEOTIDE SEQUENCE [LARGE SCALE GENOMIC DNA]</scope>
    <source>
        <strain evidence="8 9">2980</strain>
    </source>
</reference>
<evidence type="ECO:0000313" key="8">
    <source>
        <dbReference type="EMBL" id="MDR6868832.1"/>
    </source>
</evidence>
<dbReference type="InterPro" id="IPR000873">
    <property type="entry name" value="AMP-dep_synth/lig_dom"/>
</dbReference>
<sequence length="587" mass="63392">MTRSATAATTAIREMRDLLSAHATDYAGARRGFRWPELTEFNFALEWFDVIAGENPDRPAVQIVSADLSVQTWTYGELSARSDQVANWFRGLGIGRGDHVLVMLGNTIELWETMLGLAKLGAVAVPSSTLLSAGDLAYRAERSHARAIVTLATLAERVSGLDGSVLRIAVGAGPGNATGTGNGTGNGTDTGSPAGWQSFDSSTDAPTVFEPDGPTPASDTSLLYFTSGTTSRPKLVQHTHVSYPVGHLSTMWWLGLRPDDVHLNISSPGWAKHAWSSFYSPFLAEATVFVYDYDRFDADTLMRVMDTHRVSTFCAPPTVWRMLIQADLTRLAHPPRELVGAGEPLNPEVISRVRSAWGGTIRDGFGQTEMTCCVGNSPGQPVKDGSMGRPLPGYPVVLLDPVSGMPVDDEGEIALDLSQAPLGLMAGYFEDPEATAESRRGGYHHTGDIAARDADGYLTYVGRADDVFKASDYKISPFELESVLLEHADVVEAAVVPSPDPTRLAVPKAYVCLTAAGAADPERVAGSIFAHAREHLSPHLWVRIVEFVPELPKTISGKIRRVELRAREAERVAAGDEAGQHHDRDHR</sequence>
<comment type="caution">
    <text evidence="8">The sequence shown here is derived from an EMBL/GenBank/DDBJ whole genome shotgun (WGS) entry which is preliminary data.</text>
</comment>
<evidence type="ECO:0000256" key="4">
    <source>
        <dbReference type="ARBA" id="ARBA00022840"/>
    </source>
</evidence>
<feature type="domain" description="AMP-binding enzyme C-terminal" evidence="7">
    <location>
        <begin position="479"/>
        <end position="558"/>
    </location>
</feature>
<proteinExistence type="inferred from homology"/>
<dbReference type="PANTHER" id="PTHR43605">
    <property type="entry name" value="ACYL-COENZYME A SYNTHETASE"/>
    <property type="match status" value="1"/>
</dbReference>
<feature type="domain" description="AMP-dependent synthetase/ligase" evidence="6">
    <location>
        <begin position="51"/>
        <end position="429"/>
    </location>
</feature>
<keyword evidence="4" id="KW-0067">ATP-binding</keyword>
<dbReference type="InterPro" id="IPR045851">
    <property type="entry name" value="AMP-bd_C_sf"/>
</dbReference>
<dbReference type="Pfam" id="PF00501">
    <property type="entry name" value="AMP-binding"/>
    <property type="match status" value="1"/>
</dbReference>
<comment type="similarity">
    <text evidence="1">Belongs to the ATP-dependent AMP-binding enzyme family.</text>
</comment>
<keyword evidence="2 8" id="KW-0436">Ligase</keyword>
<evidence type="ECO:0000256" key="3">
    <source>
        <dbReference type="ARBA" id="ARBA00022741"/>
    </source>
</evidence>
<dbReference type="GO" id="GO:0003987">
    <property type="term" value="F:acetate-CoA ligase activity"/>
    <property type="evidence" value="ECO:0007669"/>
    <property type="project" value="UniProtKB-EC"/>
</dbReference>
<organism evidence="8 9">
    <name type="scientific">Microbacterium resistens</name>
    <dbReference type="NCBI Taxonomy" id="156977"/>
    <lineage>
        <taxon>Bacteria</taxon>
        <taxon>Bacillati</taxon>
        <taxon>Actinomycetota</taxon>
        <taxon>Actinomycetes</taxon>
        <taxon>Micrococcales</taxon>
        <taxon>Microbacteriaceae</taxon>
        <taxon>Microbacterium</taxon>
    </lineage>
</organism>
<dbReference type="Gene3D" id="3.40.50.12780">
    <property type="entry name" value="N-terminal domain of ligase-like"/>
    <property type="match status" value="1"/>
</dbReference>
<protein>
    <submittedName>
        <fullName evidence="8">Acetyl-CoA synthetase</fullName>
        <ecNumber evidence="8">6.2.1.1</ecNumber>
    </submittedName>
</protein>
<evidence type="ECO:0000256" key="5">
    <source>
        <dbReference type="SAM" id="MobiDB-lite"/>
    </source>
</evidence>
<dbReference type="EMBL" id="JAVDUM010000018">
    <property type="protein sequence ID" value="MDR6868832.1"/>
    <property type="molecule type" value="Genomic_DNA"/>
</dbReference>
<name>A0ABU1SH09_9MICO</name>
<dbReference type="Pfam" id="PF13193">
    <property type="entry name" value="AMP-binding_C"/>
    <property type="match status" value="1"/>
</dbReference>
<gene>
    <name evidence="8" type="ORF">J2Y69_003458</name>
</gene>